<comment type="subcellular location">
    <subcellularLocation>
        <location evidence="2">Membrane</location>
        <topology evidence="2">Multi-pass membrane protein</topology>
    </subcellularLocation>
</comment>
<comment type="caution">
    <text evidence="14">The sequence shown here is derived from an EMBL/GenBank/DDBJ whole genome shotgun (WGS) entry which is preliminary data.</text>
</comment>
<dbReference type="RefSeq" id="WP_284187084.1">
    <property type="nucleotide sequence ID" value="NZ_BSPX01000011.1"/>
</dbReference>
<feature type="domain" description="Peptidase M50" evidence="13">
    <location>
        <begin position="39"/>
        <end position="111"/>
    </location>
</feature>
<keyword evidence="6" id="KW-0479">Metal-binding</keyword>
<accession>A0ABQ6FA46</accession>
<gene>
    <name evidence="14" type="ORF">GCM10007933_11270</name>
</gene>
<keyword evidence="4" id="KW-0645">Protease</keyword>
<keyword evidence="11 12" id="KW-0472">Membrane</keyword>
<feature type="transmembrane region" description="Helical" evidence="12">
    <location>
        <begin position="23"/>
        <end position="48"/>
    </location>
</feature>
<protein>
    <recommendedName>
        <fullName evidence="13">Peptidase M50 domain-containing protein</fullName>
    </recommendedName>
</protein>
<evidence type="ECO:0000256" key="1">
    <source>
        <dbReference type="ARBA" id="ARBA00001947"/>
    </source>
</evidence>
<name>A0ABQ6FA46_9RHOO</name>
<evidence type="ECO:0000256" key="9">
    <source>
        <dbReference type="ARBA" id="ARBA00022989"/>
    </source>
</evidence>
<keyword evidence="15" id="KW-1185">Reference proteome</keyword>
<comment type="cofactor">
    <cofactor evidence="1">
        <name>Zn(2+)</name>
        <dbReference type="ChEBI" id="CHEBI:29105"/>
    </cofactor>
</comment>
<feature type="transmembrane region" description="Helical" evidence="12">
    <location>
        <begin position="91"/>
        <end position="111"/>
    </location>
</feature>
<keyword evidence="9 12" id="KW-1133">Transmembrane helix</keyword>
<dbReference type="InterPro" id="IPR008915">
    <property type="entry name" value="Peptidase_M50"/>
</dbReference>
<dbReference type="Pfam" id="PF02163">
    <property type="entry name" value="Peptidase_M50"/>
    <property type="match status" value="1"/>
</dbReference>
<evidence type="ECO:0000256" key="12">
    <source>
        <dbReference type="SAM" id="Phobius"/>
    </source>
</evidence>
<keyword evidence="10" id="KW-0482">Metalloprotease</keyword>
<dbReference type="PANTHER" id="PTHR39188:SF3">
    <property type="entry name" value="STAGE IV SPORULATION PROTEIN FB"/>
    <property type="match status" value="1"/>
</dbReference>
<evidence type="ECO:0000256" key="2">
    <source>
        <dbReference type="ARBA" id="ARBA00004141"/>
    </source>
</evidence>
<evidence type="ECO:0000256" key="7">
    <source>
        <dbReference type="ARBA" id="ARBA00022801"/>
    </source>
</evidence>
<keyword evidence="8" id="KW-0862">Zinc</keyword>
<dbReference type="EMBL" id="BSPX01000011">
    <property type="protein sequence ID" value="GLT21675.1"/>
    <property type="molecule type" value="Genomic_DNA"/>
</dbReference>
<evidence type="ECO:0000256" key="6">
    <source>
        <dbReference type="ARBA" id="ARBA00022723"/>
    </source>
</evidence>
<evidence type="ECO:0000256" key="11">
    <source>
        <dbReference type="ARBA" id="ARBA00023136"/>
    </source>
</evidence>
<evidence type="ECO:0000256" key="5">
    <source>
        <dbReference type="ARBA" id="ARBA00022692"/>
    </source>
</evidence>
<dbReference type="Proteomes" id="UP001157167">
    <property type="component" value="Unassembled WGS sequence"/>
</dbReference>
<evidence type="ECO:0000256" key="3">
    <source>
        <dbReference type="ARBA" id="ARBA00007931"/>
    </source>
</evidence>
<keyword evidence="5 12" id="KW-0812">Transmembrane</keyword>
<dbReference type="PANTHER" id="PTHR39188">
    <property type="entry name" value="MEMBRANE-ASSOCIATED ZINC METALLOPROTEASE M50B"/>
    <property type="match status" value="1"/>
</dbReference>
<proteinExistence type="inferred from homology"/>
<organism evidence="14 15">
    <name type="scientific">Zoogloea oryzae</name>
    <dbReference type="NCBI Taxonomy" id="310767"/>
    <lineage>
        <taxon>Bacteria</taxon>
        <taxon>Pseudomonadati</taxon>
        <taxon>Pseudomonadota</taxon>
        <taxon>Betaproteobacteria</taxon>
        <taxon>Rhodocyclales</taxon>
        <taxon>Zoogloeaceae</taxon>
        <taxon>Zoogloea</taxon>
    </lineage>
</organism>
<evidence type="ECO:0000256" key="4">
    <source>
        <dbReference type="ARBA" id="ARBA00022670"/>
    </source>
</evidence>
<feature type="transmembrane region" description="Helical" evidence="12">
    <location>
        <begin position="60"/>
        <end position="79"/>
    </location>
</feature>
<evidence type="ECO:0000259" key="13">
    <source>
        <dbReference type="Pfam" id="PF02163"/>
    </source>
</evidence>
<evidence type="ECO:0000313" key="14">
    <source>
        <dbReference type="EMBL" id="GLT21675.1"/>
    </source>
</evidence>
<evidence type="ECO:0000256" key="10">
    <source>
        <dbReference type="ARBA" id="ARBA00023049"/>
    </source>
</evidence>
<comment type="similarity">
    <text evidence="3">Belongs to the peptidase M50B family.</text>
</comment>
<feature type="transmembrane region" description="Helical" evidence="12">
    <location>
        <begin position="118"/>
        <end position="135"/>
    </location>
</feature>
<feature type="transmembrane region" description="Helical" evidence="12">
    <location>
        <begin position="155"/>
        <end position="181"/>
    </location>
</feature>
<dbReference type="CDD" id="cd06160">
    <property type="entry name" value="S2P-M50_like_2"/>
    <property type="match status" value="1"/>
</dbReference>
<reference evidence="15" key="1">
    <citation type="journal article" date="2019" name="Int. J. Syst. Evol. Microbiol.">
        <title>The Global Catalogue of Microorganisms (GCM) 10K type strain sequencing project: providing services to taxonomists for standard genome sequencing and annotation.</title>
        <authorList>
            <consortium name="The Broad Institute Genomics Platform"/>
            <consortium name="The Broad Institute Genome Sequencing Center for Infectious Disease"/>
            <person name="Wu L."/>
            <person name="Ma J."/>
        </authorList>
    </citation>
    <scope>NUCLEOTIDE SEQUENCE [LARGE SCALE GENOMIC DNA]</scope>
    <source>
        <strain evidence="15">NBRC 102407</strain>
    </source>
</reference>
<evidence type="ECO:0000256" key="8">
    <source>
        <dbReference type="ARBA" id="ARBA00022833"/>
    </source>
</evidence>
<evidence type="ECO:0000313" key="15">
    <source>
        <dbReference type="Proteomes" id="UP001157167"/>
    </source>
</evidence>
<sequence length="236" mass="25567">MKLLLLLLGGAKFGKLLTTAGTMLLSIGAYALIWGWRYAAGFVALIFCHEMGHYLAARRRGLNVGAPTFIPFLGAWIELKEQPMNAETEAYVAMAGPLAGTAASLLCYFVARSEGSDLLLALAYSGFFLNLFNLIPVPPLDGGRMTGVVSPKFWLVGAPVLIGIFLWRPSPMLVLVALLAAPHMWRAFRGEAAPAPGYYDTPPAKRIEYAVLYLGLTAWLAVMTHDVHEMLAAVRG</sequence>
<keyword evidence="7" id="KW-0378">Hydrolase</keyword>